<dbReference type="AlphaFoldDB" id="A0A8J3LK31"/>
<dbReference type="EMBL" id="BONU01000002">
    <property type="protein sequence ID" value="GIG72118.1"/>
    <property type="molecule type" value="Genomic_DNA"/>
</dbReference>
<dbReference type="Proteomes" id="UP000653674">
    <property type="component" value="Unassembled WGS sequence"/>
</dbReference>
<organism evidence="1 2">
    <name type="scientific">Planosporangium flavigriseum</name>
    <dbReference type="NCBI Taxonomy" id="373681"/>
    <lineage>
        <taxon>Bacteria</taxon>
        <taxon>Bacillati</taxon>
        <taxon>Actinomycetota</taxon>
        <taxon>Actinomycetes</taxon>
        <taxon>Micromonosporales</taxon>
        <taxon>Micromonosporaceae</taxon>
        <taxon>Planosporangium</taxon>
    </lineage>
</organism>
<comment type="caution">
    <text evidence="1">The sequence shown here is derived from an EMBL/GenBank/DDBJ whole genome shotgun (WGS) entry which is preliminary data.</text>
</comment>
<reference evidence="1" key="1">
    <citation type="submission" date="2021-01" db="EMBL/GenBank/DDBJ databases">
        <title>Whole genome shotgun sequence of Planosporangium flavigriseum NBRC 105377.</title>
        <authorList>
            <person name="Komaki H."/>
            <person name="Tamura T."/>
        </authorList>
    </citation>
    <scope>NUCLEOTIDE SEQUENCE</scope>
    <source>
        <strain evidence="1">NBRC 105377</strain>
    </source>
</reference>
<gene>
    <name evidence="1" type="ORF">Pfl04_05220</name>
</gene>
<evidence type="ECO:0000313" key="1">
    <source>
        <dbReference type="EMBL" id="GIG72118.1"/>
    </source>
</evidence>
<name>A0A8J3LK31_9ACTN</name>
<protein>
    <submittedName>
        <fullName evidence="1">Uncharacterized protein</fullName>
    </submittedName>
</protein>
<keyword evidence="2" id="KW-1185">Reference proteome</keyword>
<proteinExistence type="predicted"/>
<sequence>MWQVPSAPERMVPMPAIHEPSDLLIDGASQLKVVTERIFFIHGAHCVTCHNEWRLHDRRHI</sequence>
<evidence type="ECO:0000313" key="2">
    <source>
        <dbReference type="Proteomes" id="UP000653674"/>
    </source>
</evidence>
<accession>A0A8J3LK31</accession>